<keyword evidence="3" id="KW-0057">Aromatic amino acid biosynthesis</keyword>
<dbReference type="PANTHER" id="PTHR21089:SF1">
    <property type="entry name" value="BIFUNCTIONAL 3-DEHYDROQUINATE DEHYDRATASE_SHIKIMATE DEHYDROGENASE, CHLOROPLASTIC"/>
    <property type="match status" value="1"/>
</dbReference>
<protein>
    <submittedName>
        <fullName evidence="5">Shikimate dehydrogenase</fullName>
    </submittedName>
</protein>
<accession>A0ABW6ZXP1</accession>
<evidence type="ECO:0000313" key="6">
    <source>
        <dbReference type="Proteomes" id="UP001604002"/>
    </source>
</evidence>
<evidence type="ECO:0000256" key="3">
    <source>
        <dbReference type="ARBA" id="ARBA00023141"/>
    </source>
</evidence>
<comment type="pathway">
    <text evidence="1">Metabolic intermediate biosynthesis; chorismate biosynthesis; chorismate from D-erythrose 4-phosphate and phosphoenolpyruvate: step 4/7.</text>
</comment>
<dbReference type="Proteomes" id="UP001604002">
    <property type="component" value="Unassembled WGS sequence"/>
</dbReference>
<evidence type="ECO:0000313" key="5">
    <source>
        <dbReference type="EMBL" id="MFG1372755.1"/>
    </source>
</evidence>
<proteinExistence type="predicted"/>
<dbReference type="InterPro" id="IPR036291">
    <property type="entry name" value="NAD(P)-bd_dom_sf"/>
</dbReference>
<comment type="caution">
    <text evidence="5">The sequence shown here is derived from an EMBL/GenBank/DDBJ whole genome shotgun (WGS) entry which is preliminary data.</text>
</comment>
<dbReference type="InterPro" id="IPR046346">
    <property type="entry name" value="Aminoacid_DH-like_N_sf"/>
</dbReference>
<reference evidence="5 6" key="1">
    <citation type="submission" date="2024-02" db="EMBL/GenBank/DDBJ databases">
        <title>Expansion and revision of Xanthobacter and proposal of Roseixanthobacter gen. nov.</title>
        <authorList>
            <person name="Soltysiak M.P.M."/>
            <person name="Jalihal A."/>
            <person name="Ory A."/>
            <person name="Chrisophersen C."/>
            <person name="Lee A.D."/>
            <person name="Boulton J."/>
            <person name="Springer M."/>
        </authorList>
    </citation>
    <scope>NUCLEOTIDE SEQUENCE [LARGE SCALE GENOMIC DNA]</scope>
    <source>
        <strain evidence="5 6">23A</strain>
    </source>
</reference>
<evidence type="ECO:0000256" key="2">
    <source>
        <dbReference type="ARBA" id="ARBA00023002"/>
    </source>
</evidence>
<dbReference type="EMBL" id="JBAFVH010000006">
    <property type="protein sequence ID" value="MFG1372755.1"/>
    <property type="molecule type" value="Genomic_DNA"/>
</dbReference>
<dbReference type="SUPFAM" id="SSF53223">
    <property type="entry name" value="Aminoacid dehydrogenase-like, N-terminal domain"/>
    <property type="match status" value="1"/>
</dbReference>
<dbReference type="InterPro" id="IPR022893">
    <property type="entry name" value="Shikimate_DH_fam"/>
</dbReference>
<keyword evidence="2" id="KW-0560">Oxidoreductase</keyword>
<evidence type="ECO:0000256" key="1">
    <source>
        <dbReference type="ARBA" id="ARBA00004871"/>
    </source>
</evidence>
<keyword evidence="3" id="KW-0028">Amino-acid biosynthesis</keyword>
<dbReference type="Gene3D" id="3.40.50.10860">
    <property type="entry name" value="Leucine Dehydrogenase, chain A, domain 1"/>
    <property type="match status" value="1"/>
</dbReference>
<keyword evidence="6" id="KW-1185">Reference proteome</keyword>
<dbReference type="SUPFAM" id="SSF51735">
    <property type="entry name" value="NAD(P)-binding Rossmann-fold domains"/>
    <property type="match status" value="1"/>
</dbReference>
<name>A0ABW6ZXP1_9HYPH</name>
<gene>
    <name evidence="5" type="ORF">V5F32_11315</name>
</gene>
<organism evidence="5 6">
    <name type="scientific">Xanthobacter oligotrophicus</name>
    <dbReference type="NCBI Taxonomy" id="2607286"/>
    <lineage>
        <taxon>Bacteria</taxon>
        <taxon>Pseudomonadati</taxon>
        <taxon>Pseudomonadota</taxon>
        <taxon>Alphaproteobacteria</taxon>
        <taxon>Hyphomicrobiales</taxon>
        <taxon>Xanthobacteraceae</taxon>
        <taxon>Xanthobacter</taxon>
    </lineage>
</organism>
<feature type="domain" description="Shikimate dehydrogenase substrate binding N-terminal" evidence="4">
    <location>
        <begin position="14"/>
        <end position="96"/>
    </location>
</feature>
<sequence length="268" mass="27161">MNIDLSGATRLYIIVGDPIAQVKSPAGMTAAFLSRNHDGILVPVQVGTGDLGDLLAVSGKLKNLGGVVVTVPHKFGCFSHCAEASDRAAFIGSVNIMRQRPEGGWYGDIVDGLGFVGAAVNAGFDPAGKRALLVGAGGAGSAIALALIDAGVAELAIHDADGARRDALVSRLNTLGKGRAVAGSTDPAGYDLVANATPMGMKEGDPLPVDVSRLASATHVGCVITQPAVSPLIAAARAAGCPTSTGTEMYFALQEKMVDFLLHSDSNA</sequence>
<evidence type="ECO:0000259" key="4">
    <source>
        <dbReference type="Pfam" id="PF08501"/>
    </source>
</evidence>
<dbReference type="Gene3D" id="3.40.50.720">
    <property type="entry name" value="NAD(P)-binding Rossmann-like Domain"/>
    <property type="match status" value="1"/>
</dbReference>
<dbReference type="InterPro" id="IPR013708">
    <property type="entry name" value="Shikimate_DH-bd_N"/>
</dbReference>
<dbReference type="RefSeq" id="WP_393992616.1">
    <property type="nucleotide sequence ID" value="NZ_JBAFVH010000006.1"/>
</dbReference>
<dbReference type="Pfam" id="PF08501">
    <property type="entry name" value="Shikimate_dh_N"/>
    <property type="match status" value="1"/>
</dbReference>
<dbReference type="PANTHER" id="PTHR21089">
    <property type="entry name" value="SHIKIMATE DEHYDROGENASE"/>
    <property type="match status" value="1"/>
</dbReference>